<comment type="caution">
    <text evidence="8">The sequence shown here is derived from an EMBL/GenBank/DDBJ whole genome shotgun (WGS) entry which is preliminary data.</text>
</comment>
<feature type="domain" description="Aminotransferase class I/classII large" evidence="7">
    <location>
        <begin position="31"/>
        <end position="389"/>
    </location>
</feature>
<dbReference type="InterPro" id="IPR004838">
    <property type="entry name" value="NHTrfase_class1_PyrdxlP-BS"/>
</dbReference>
<organism evidence="8 9">
    <name type="scientific">Luoshenia tenuis</name>
    <dbReference type="NCBI Taxonomy" id="2763654"/>
    <lineage>
        <taxon>Bacteria</taxon>
        <taxon>Bacillati</taxon>
        <taxon>Bacillota</taxon>
        <taxon>Clostridia</taxon>
        <taxon>Christensenellales</taxon>
        <taxon>Christensenellaceae</taxon>
        <taxon>Luoshenia</taxon>
    </lineage>
</organism>
<dbReference type="GO" id="GO:0030170">
    <property type="term" value="F:pyridoxal phosphate binding"/>
    <property type="evidence" value="ECO:0007669"/>
    <property type="project" value="InterPro"/>
</dbReference>
<evidence type="ECO:0000256" key="2">
    <source>
        <dbReference type="ARBA" id="ARBA00007441"/>
    </source>
</evidence>
<dbReference type="PANTHER" id="PTHR46383">
    <property type="entry name" value="ASPARTATE AMINOTRANSFERASE"/>
    <property type="match status" value="1"/>
</dbReference>
<dbReference type="Pfam" id="PF00155">
    <property type="entry name" value="Aminotran_1_2"/>
    <property type="match status" value="1"/>
</dbReference>
<evidence type="ECO:0000256" key="3">
    <source>
        <dbReference type="ARBA" id="ARBA00022576"/>
    </source>
</evidence>
<dbReference type="InterPro" id="IPR004839">
    <property type="entry name" value="Aminotransferase_I/II_large"/>
</dbReference>
<keyword evidence="5" id="KW-0663">Pyridoxal phosphate</keyword>
<dbReference type="Gene3D" id="3.90.1150.10">
    <property type="entry name" value="Aspartate Aminotransferase, domain 1"/>
    <property type="match status" value="1"/>
</dbReference>
<comment type="cofactor">
    <cofactor evidence="1 6">
        <name>pyridoxal 5'-phosphate</name>
        <dbReference type="ChEBI" id="CHEBI:597326"/>
    </cofactor>
</comment>
<dbReference type="FunFam" id="3.40.640.10:FF:000033">
    <property type="entry name" value="Aspartate aminotransferase"/>
    <property type="match status" value="1"/>
</dbReference>
<dbReference type="GO" id="GO:0008483">
    <property type="term" value="F:transaminase activity"/>
    <property type="evidence" value="ECO:0007669"/>
    <property type="project" value="UniProtKB-KW"/>
</dbReference>
<evidence type="ECO:0000256" key="1">
    <source>
        <dbReference type="ARBA" id="ARBA00001933"/>
    </source>
</evidence>
<proteinExistence type="inferred from homology"/>
<dbReference type="PROSITE" id="PS00105">
    <property type="entry name" value="AA_TRANSFER_CLASS_1"/>
    <property type="match status" value="1"/>
</dbReference>
<evidence type="ECO:0000256" key="4">
    <source>
        <dbReference type="ARBA" id="ARBA00022679"/>
    </source>
</evidence>
<evidence type="ECO:0000256" key="6">
    <source>
        <dbReference type="RuleBase" id="RU000481"/>
    </source>
</evidence>
<name>A0A926CZP5_9FIRM</name>
<dbReference type="Gene3D" id="3.40.640.10">
    <property type="entry name" value="Type I PLP-dependent aspartate aminotransferase-like (Major domain)"/>
    <property type="match status" value="1"/>
</dbReference>
<dbReference type="PRINTS" id="PR00753">
    <property type="entry name" value="ACCSYNTHASE"/>
</dbReference>
<sequence length="397" mass="42607">MQVSSRAAGVVGSVTLEIDAKAKKMKADGIDVVGFGAGEPDFPTPQFVIDAAKDALDKGLTRYTPAAGLLELRQAICDKLQKDNGVRYAPAQIVVSNGAKHALYNTFQAILEPGDEVLIPSPYWVSYPEMVKMAGGVPVFVPGAAEDGFKPSLSALRAACTPRTVAMILNSPSNPTGAIYTRQELEGIAALAVEKQFYIISDEIYEELTYDGAQHISIASLGKEIYEQTIVINGMSKAHAMTGWRIGYSAAPVPVAKVIANYQSHATSNANTIAQWASVAALTGPRDDLEAMVREFAARRDYLCDRIEAIPGLSCVRPGGAFYVMMRVSGLYGKSYEGQTISNSMDFAGVLLDQAQVAVVPGVAFGADEYVRLSYATSRENIEKGMDRIAAFVQKLK</sequence>
<dbReference type="InterPro" id="IPR015424">
    <property type="entry name" value="PyrdxlP-dep_Trfase"/>
</dbReference>
<dbReference type="SUPFAM" id="SSF53383">
    <property type="entry name" value="PLP-dependent transferases"/>
    <property type="match status" value="1"/>
</dbReference>
<evidence type="ECO:0000256" key="5">
    <source>
        <dbReference type="ARBA" id="ARBA00022898"/>
    </source>
</evidence>
<dbReference type="InterPro" id="IPR050596">
    <property type="entry name" value="AspAT/PAT-like"/>
</dbReference>
<evidence type="ECO:0000313" key="9">
    <source>
        <dbReference type="Proteomes" id="UP000654279"/>
    </source>
</evidence>
<dbReference type="EMBL" id="JACRSO010000004">
    <property type="protein sequence ID" value="MBC8529705.1"/>
    <property type="molecule type" value="Genomic_DNA"/>
</dbReference>
<comment type="similarity">
    <text evidence="2 6">Belongs to the class-I pyridoxal-phosphate-dependent aminotransferase family.</text>
</comment>
<gene>
    <name evidence="8" type="ORF">H8699_09720</name>
</gene>
<dbReference type="Proteomes" id="UP000654279">
    <property type="component" value="Unassembled WGS sequence"/>
</dbReference>
<dbReference type="PANTHER" id="PTHR46383:SF1">
    <property type="entry name" value="ASPARTATE AMINOTRANSFERASE"/>
    <property type="match status" value="1"/>
</dbReference>
<evidence type="ECO:0000259" key="7">
    <source>
        <dbReference type="Pfam" id="PF00155"/>
    </source>
</evidence>
<accession>A0A926CZP5</accession>
<dbReference type="AlphaFoldDB" id="A0A926CZP5"/>
<dbReference type="InterPro" id="IPR015422">
    <property type="entry name" value="PyrdxlP-dep_Trfase_small"/>
</dbReference>
<dbReference type="RefSeq" id="WP_249285526.1">
    <property type="nucleotide sequence ID" value="NZ_JACRSO010000004.1"/>
</dbReference>
<evidence type="ECO:0000313" key="8">
    <source>
        <dbReference type="EMBL" id="MBC8529705.1"/>
    </source>
</evidence>
<protein>
    <recommendedName>
        <fullName evidence="6">Aminotransferase</fullName>
        <ecNumber evidence="6">2.6.1.-</ecNumber>
    </recommendedName>
</protein>
<keyword evidence="9" id="KW-1185">Reference proteome</keyword>
<keyword evidence="3 6" id="KW-0032">Aminotransferase</keyword>
<dbReference type="GO" id="GO:0006520">
    <property type="term" value="P:amino acid metabolic process"/>
    <property type="evidence" value="ECO:0007669"/>
    <property type="project" value="InterPro"/>
</dbReference>
<reference evidence="8" key="1">
    <citation type="submission" date="2020-08" db="EMBL/GenBank/DDBJ databases">
        <title>Genome public.</title>
        <authorList>
            <person name="Liu C."/>
            <person name="Sun Q."/>
        </authorList>
    </citation>
    <scope>NUCLEOTIDE SEQUENCE</scope>
    <source>
        <strain evidence="8">NSJ-44</strain>
    </source>
</reference>
<dbReference type="EC" id="2.6.1.-" evidence="6"/>
<dbReference type="CDD" id="cd00609">
    <property type="entry name" value="AAT_like"/>
    <property type="match status" value="1"/>
</dbReference>
<dbReference type="InterPro" id="IPR015421">
    <property type="entry name" value="PyrdxlP-dep_Trfase_major"/>
</dbReference>
<keyword evidence="4 6" id="KW-0808">Transferase</keyword>